<sequence>MPPDNSLIPLVDDNNNPALDSPKKRYQISRLAVILSAVFFIVLILLAIFIALFTSFVQAQESAAAATTSETPS</sequence>
<accession>A0A9P5MX87</accession>
<keyword evidence="1" id="KW-1133">Transmembrane helix</keyword>
<comment type="caution">
    <text evidence="2">The sequence shown here is derived from an EMBL/GenBank/DDBJ whole genome shotgun (WGS) entry which is preliminary data.</text>
</comment>
<proteinExistence type="predicted"/>
<keyword evidence="3" id="KW-1185">Reference proteome</keyword>
<reference evidence="2" key="1">
    <citation type="submission" date="2019-10" db="EMBL/GenBank/DDBJ databases">
        <authorList>
            <consortium name="DOE Joint Genome Institute"/>
            <person name="Kuo A."/>
            <person name="Miyauchi S."/>
            <person name="Kiss E."/>
            <person name="Drula E."/>
            <person name="Kohler A."/>
            <person name="Sanchez-Garcia M."/>
            <person name="Andreopoulos B."/>
            <person name="Barry K.W."/>
            <person name="Bonito G."/>
            <person name="Buee M."/>
            <person name="Carver A."/>
            <person name="Chen C."/>
            <person name="Cichocki N."/>
            <person name="Clum A."/>
            <person name="Culley D."/>
            <person name="Crous P.W."/>
            <person name="Fauchery L."/>
            <person name="Girlanda M."/>
            <person name="Hayes R."/>
            <person name="Keri Z."/>
            <person name="LaButti K."/>
            <person name="Lipzen A."/>
            <person name="Lombard V."/>
            <person name="Magnuson J."/>
            <person name="Maillard F."/>
            <person name="Morin E."/>
            <person name="Murat C."/>
            <person name="Nolan M."/>
            <person name="Ohm R."/>
            <person name="Pangilinan J."/>
            <person name="Pereira M."/>
            <person name="Perotto S."/>
            <person name="Peter M."/>
            <person name="Riley R."/>
            <person name="Sitrit Y."/>
            <person name="Stielow B."/>
            <person name="Szollosi G."/>
            <person name="Zifcakova L."/>
            <person name="Stursova M."/>
            <person name="Spatafora J.W."/>
            <person name="Tedersoo L."/>
            <person name="Vaario L.-M."/>
            <person name="Yamada A."/>
            <person name="Yan M."/>
            <person name="Wang P."/>
            <person name="Xu J."/>
            <person name="Bruns T."/>
            <person name="Baldrian P."/>
            <person name="Vilgalys R."/>
            <person name="Henrissat B."/>
            <person name="Grigoriev I.V."/>
            <person name="Hibbett D."/>
            <person name="Nagy L.G."/>
            <person name="Martin F.M."/>
        </authorList>
    </citation>
    <scope>NUCLEOTIDE SEQUENCE</scope>
    <source>
        <strain evidence="2">Prilba</strain>
    </source>
</reference>
<evidence type="ECO:0000313" key="3">
    <source>
        <dbReference type="Proteomes" id="UP000759537"/>
    </source>
</evidence>
<dbReference type="OrthoDB" id="3264052at2759"/>
<reference evidence="2" key="2">
    <citation type="journal article" date="2020" name="Nat. Commun.">
        <title>Large-scale genome sequencing of mycorrhizal fungi provides insights into the early evolution of symbiotic traits.</title>
        <authorList>
            <person name="Miyauchi S."/>
            <person name="Kiss E."/>
            <person name="Kuo A."/>
            <person name="Drula E."/>
            <person name="Kohler A."/>
            <person name="Sanchez-Garcia M."/>
            <person name="Morin E."/>
            <person name="Andreopoulos B."/>
            <person name="Barry K.W."/>
            <person name="Bonito G."/>
            <person name="Buee M."/>
            <person name="Carver A."/>
            <person name="Chen C."/>
            <person name="Cichocki N."/>
            <person name="Clum A."/>
            <person name="Culley D."/>
            <person name="Crous P.W."/>
            <person name="Fauchery L."/>
            <person name="Girlanda M."/>
            <person name="Hayes R.D."/>
            <person name="Keri Z."/>
            <person name="LaButti K."/>
            <person name="Lipzen A."/>
            <person name="Lombard V."/>
            <person name="Magnuson J."/>
            <person name="Maillard F."/>
            <person name="Murat C."/>
            <person name="Nolan M."/>
            <person name="Ohm R.A."/>
            <person name="Pangilinan J."/>
            <person name="Pereira M.F."/>
            <person name="Perotto S."/>
            <person name="Peter M."/>
            <person name="Pfister S."/>
            <person name="Riley R."/>
            <person name="Sitrit Y."/>
            <person name="Stielow J.B."/>
            <person name="Szollosi G."/>
            <person name="Zifcakova L."/>
            <person name="Stursova M."/>
            <person name="Spatafora J.W."/>
            <person name="Tedersoo L."/>
            <person name="Vaario L.M."/>
            <person name="Yamada A."/>
            <person name="Yan M."/>
            <person name="Wang P."/>
            <person name="Xu J."/>
            <person name="Bruns T."/>
            <person name="Baldrian P."/>
            <person name="Vilgalys R."/>
            <person name="Dunand C."/>
            <person name="Henrissat B."/>
            <person name="Grigoriev I.V."/>
            <person name="Hibbett D."/>
            <person name="Nagy L.G."/>
            <person name="Martin F.M."/>
        </authorList>
    </citation>
    <scope>NUCLEOTIDE SEQUENCE</scope>
    <source>
        <strain evidence="2">Prilba</strain>
    </source>
</reference>
<organism evidence="2 3">
    <name type="scientific">Russula ochroleuca</name>
    <dbReference type="NCBI Taxonomy" id="152965"/>
    <lineage>
        <taxon>Eukaryota</taxon>
        <taxon>Fungi</taxon>
        <taxon>Dikarya</taxon>
        <taxon>Basidiomycota</taxon>
        <taxon>Agaricomycotina</taxon>
        <taxon>Agaricomycetes</taxon>
        <taxon>Russulales</taxon>
        <taxon>Russulaceae</taxon>
        <taxon>Russula</taxon>
    </lineage>
</organism>
<name>A0A9P5MX87_9AGAM</name>
<keyword evidence="1" id="KW-0812">Transmembrane</keyword>
<dbReference type="AlphaFoldDB" id="A0A9P5MX87"/>
<dbReference type="Proteomes" id="UP000759537">
    <property type="component" value="Unassembled WGS sequence"/>
</dbReference>
<evidence type="ECO:0000313" key="2">
    <source>
        <dbReference type="EMBL" id="KAF8480934.1"/>
    </source>
</evidence>
<gene>
    <name evidence="2" type="ORF">DFH94DRAFT_692006</name>
</gene>
<keyword evidence="1" id="KW-0472">Membrane</keyword>
<feature type="transmembrane region" description="Helical" evidence="1">
    <location>
        <begin position="31"/>
        <end position="53"/>
    </location>
</feature>
<protein>
    <submittedName>
        <fullName evidence="2">Uncharacterized protein</fullName>
    </submittedName>
</protein>
<evidence type="ECO:0000256" key="1">
    <source>
        <dbReference type="SAM" id="Phobius"/>
    </source>
</evidence>
<dbReference type="EMBL" id="WHVB01000007">
    <property type="protein sequence ID" value="KAF8480934.1"/>
    <property type="molecule type" value="Genomic_DNA"/>
</dbReference>